<proteinExistence type="predicted"/>
<keyword evidence="1" id="KW-0812">Transmembrane</keyword>
<keyword evidence="3" id="KW-1185">Reference proteome</keyword>
<keyword evidence="1" id="KW-0472">Membrane</keyword>
<reference evidence="2 3" key="1">
    <citation type="submission" date="2023-02" db="EMBL/GenBank/DDBJ databases">
        <authorList>
            <person name="Liu G."/>
        </authorList>
    </citation>
    <scope>NUCLEOTIDE SEQUENCE [LARGE SCALE GENOMIC DNA]</scope>
    <source>
        <strain evidence="2 3">DSM 23008</strain>
    </source>
</reference>
<sequence>MDRFNKWTYALTMALLCGSVYFAMGYFINDETKWLNTLILASGLFITWVFLFPRFFKNQETKENSSNNSSTN</sequence>
<evidence type="ECO:0000313" key="3">
    <source>
        <dbReference type="Proteomes" id="UP001215143"/>
    </source>
</evidence>
<dbReference type="EMBL" id="CP117834">
    <property type="protein sequence ID" value="WDF02923.1"/>
    <property type="molecule type" value="Genomic_DNA"/>
</dbReference>
<organism evidence="2 3">
    <name type="scientific">Shouchella hunanensis</name>
    <dbReference type="NCBI Taxonomy" id="766894"/>
    <lineage>
        <taxon>Bacteria</taxon>
        <taxon>Bacillati</taxon>
        <taxon>Bacillota</taxon>
        <taxon>Bacilli</taxon>
        <taxon>Bacillales</taxon>
        <taxon>Bacillaceae</taxon>
        <taxon>Shouchella</taxon>
    </lineage>
</organism>
<gene>
    <name evidence="2" type="ORF">PQ477_15660</name>
</gene>
<dbReference type="Proteomes" id="UP001215143">
    <property type="component" value="Chromosome"/>
</dbReference>
<dbReference type="RefSeq" id="WP_274272431.1">
    <property type="nucleotide sequence ID" value="NZ_CP117834.1"/>
</dbReference>
<feature type="transmembrane region" description="Helical" evidence="1">
    <location>
        <begin position="7"/>
        <end position="28"/>
    </location>
</feature>
<evidence type="ECO:0000313" key="2">
    <source>
        <dbReference type="EMBL" id="WDF02923.1"/>
    </source>
</evidence>
<name>A0ABY7W640_9BACI</name>
<protein>
    <submittedName>
        <fullName evidence="2">Uncharacterized protein</fullName>
    </submittedName>
</protein>
<evidence type="ECO:0000256" key="1">
    <source>
        <dbReference type="SAM" id="Phobius"/>
    </source>
</evidence>
<accession>A0ABY7W640</accession>
<keyword evidence="1" id="KW-1133">Transmembrane helix</keyword>
<feature type="transmembrane region" description="Helical" evidence="1">
    <location>
        <begin position="34"/>
        <end position="52"/>
    </location>
</feature>